<dbReference type="PANTHER" id="PTHR42760:SF115">
    <property type="entry name" value="3-OXOACYL-[ACYL-CARRIER-PROTEIN] REDUCTASE FABG"/>
    <property type="match status" value="1"/>
</dbReference>
<evidence type="ECO:0000313" key="4">
    <source>
        <dbReference type="EMBL" id="AEE97443.1"/>
    </source>
</evidence>
<dbReference type="NCBIfam" id="NF009466">
    <property type="entry name" value="PRK12826.1-2"/>
    <property type="match status" value="1"/>
</dbReference>
<dbReference type="GO" id="GO:0005975">
    <property type="term" value="P:carbohydrate metabolic process"/>
    <property type="evidence" value="ECO:0007669"/>
    <property type="project" value="UniProtKB-ARBA"/>
</dbReference>
<evidence type="ECO:0000256" key="2">
    <source>
        <dbReference type="ARBA" id="ARBA00023002"/>
    </source>
</evidence>
<dbReference type="RefSeq" id="WP_013781869.1">
    <property type="nucleotide sequence ID" value="NC_015520.1"/>
</dbReference>
<proteinExistence type="inferred from homology"/>
<keyword evidence="2" id="KW-0560">Oxidoreductase</keyword>
<dbReference type="PANTHER" id="PTHR42760">
    <property type="entry name" value="SHORT-CHAIN DEHYDROGENASES/REDUCTASES FAMILY MEMBER"/>
    <property type="match status" value="1"/>
</dbReference>
<dbReference type="HOGENOM" id="CLU_010194_1_1_9"/>
<dbReference type="Pfam" id="PF13561">
    <property type="entry name" value="adh_short_C2"/>
    <property type="match status" value="1"/>
</dbReference>
<comment type="similarity">
    <text evidence="1">Belongs to the short-chain dehydrogenases/reductases (SDR) family.</text>
</comment>
<dbReference type="InterPro" id="IPR036291">
    <property type="entry name" value="NAD(P)-bd_dom_sf"/>
</dbReference>
<dbReference type="PRINTS" id="PR00081">
    <property type="entry name" value="GDHRDH"/>
</dbReference>
<evidence type="ECO:0000259" key="3">
    <source>
        <dbReference type="SMART" id="SM00822"/>
    </source>
</evidence>
<feature type="domain" description="Ketoreductase" evidence="3">
    <location>
        <begin position="12"/>
        <end position="151"/>
    </location>
</feature>
<dbReference type="PROSITE" id="PS00061">
    <property type="entry name" value="ADH_SHORT"/>
    <property type="match status" value="1"/>
</dbReference>
<name>F3ZVP9_MAHA5</name>
<dbReference type="NCBIfam" id="NF005559">
    <property type="entry name" value="PRK07231.1"/>
    <property type="match status" value="1"/>
</dbReference>
<dbReference type="InterPro" id="IPR020904">
    <property type="entry name" value="Sc_DH/Rdtase_CS"/>
</dbReference>
<sequence length="257" mass="27780">MDVLTSFKLNGRVAIVTGAAQGLGKAMAEALAQAGADVVIADINMENADSAAQELQRFGTDIVPMKVDVTDRAQVQQMIDNVGKRWGRLDILVNNAGIVRNVPAEEMSEEDWHDVINLNLNAVFTCSQIAGRMMIRQNGGNIINIASMSGIIVNNPQPQISYNVSKAGVIMLTKSLAAEWAKYNIRVNAIAPGYMKTSMTEENLKTDMAKQYWLGLTPMQRAGLPEELGGAVVYLASDASSFMTGHTVVIDGGYTVW</sequence>
<dbReference type="InterPro" id="IPR057326">
    <property type="entry name" value="KR_dom"/>
</dbReference>
<reference evidence="5" key="1">
    <citation type="submission" date="2010-11" db="EMBL/GenBank/DDBJ databases">
        <title>The complete genome of Mahella australiensis DSM 15567.</title>
        <authorList>
            <consortium name="US DOE Joint Genome Institute (JGI-PGF)"/>
            <person name="Lucas S."/>
            <person name="Copeland A."/>
            <person name="Lapidus A."/>
            <person name="Bruce D."/>
            <person name="Goodwin L."/>
            <person name="Pitluck S."/>
            <person name="Kyrpides N."/>
            <person name="Mavromatis K."/>
            <person name="Pagani I."/>
            <person name="Ivanova N."/>
            <person name="Teshima H."/>
            <person name="Brettin T."/>
            <person name="Detter J.C."/>
            <person name="Han C."/>
            <person name="Tapia R."/>
            <person name="Land M."/>
            <person name="Hauser L."/>
            <person name="Markowitz V."/>
            <person name="Cheng J.-F."/>
            <person name="Hugenholtz P."/>
            <person name="Woyke T."/>
            <person name="Wu D."/>
            <person name="Spring S."/>
            <person name="Pukall R."/>
            <person name="Steenblock K."/>
            <person name="Schneider S."/>
            <person name="Klenk H.-P."/>
            <person name="Eisen J.A."/>
        </authorList>
    </citation>
    <scope>NUCLEOTIDE SEQUENCE [LARGE SCALE GENOMIC DNA]</scope>
    <source>
        <strain evidence="5">DSM 15567 / CIP 107919 / 50-1 BON</strain>
    </source>
</reference>
<dbReference type="SMART" id="SM00822">
    <property type="entry name" value="PKS_KR"/>
    <property type="match status" value="1"/>
</dbReference>
<gene>
    <name evidence="4" type="ordered locus">Mahau_2275</name>
</gene>
<dbReference type="PRINTS" id="PR00080">
    <property type="entry name" value="SDRFAMILY"/>
</dbReference>
<accession>F3ZVP9</accession>
<dbReference type="FunFam" id="3.40.50.720:FF:000240">
    <property type="entry name" value="SDR family oxidoreductase"/>
    <property type="match status" value="1"/>
</dbReference>
<dbReference type="Gene3D" id="3.40.50.720">
    <property type="entry name" value="NAD(P)-binding Rossmann-like Domain"/>
    <property type="match status" value="1"/>
</dbReference>
<dbReference type="SUPFAM" id="SSF51735">
    <property type="entry name" value="NAD(P)-binding Rossmann-fold domains"/>
    <property type="match status" value="1"/>
</dbReference>
<reference evidence="4 5" key="2">
    <citation type="journal article" date="2011" name="Stand. Genomic Sci.">
        <title>Complete genome sequence of Mahella australiensis type strain (50-1 BON).</title>
        <authorList>
            <person name="Sikorski J."/>
            <person name="Teshima H."/>
            <person name="Nolan M."/>
            <person name="Lucas S."/>
            <person name="Hammon N."/>
            <person name="Deshpande S."/>
            <person name="Cheng J.F."/>
            <person name="Pitluck S."/>
            <person name="Liolios K."/>
            <person name="Pagani I."/>
            <person name="Ivanova N."/>
            <person name="Huntemann M."/>
            <person name="Mavromatis K."/>
            <person name="Ovchinikova G."/>
            <person name="Pati A."/>
            <person name="Tapia R."/>
            <person name="Han C."/>
            <person name="Goodwin L."/>
            <person name="Chen A."/>
            <person name="Palaniappan K."/>
            <person name="Land M."/>
            <person name="Hauser L."/>
            <person name="Ngatchou-Djao O.D."/>
            <person name="Rohde M."/>
            <person name="Pukall R."/>
            <person name="Spring S."/>
            <person name="Abt B."/>
            <person name="Goker M."/>
            <person name="Detter J.C."/>
            <person name="Woyke T."/>
            <person name="Bristow J."/>
            <person name="Markowitz V."/>
            <person name="Hugenholtz P."/>
            <person name="Eisen J.A."/>
            <person name="Kyrpides N.C."/>
            <person name="Klenk H.P."/>
            <person name="Lapidus A."/>
        </authorList>
    </citation>
    <scope>NUCLEOTIDE SEQUENCE [LARGE SCALE GENOMIC DNA]</scope>
    <source>
        <strain evidence="5">DSM 15567 / CIP 107919 / 50-1 BON</strain>
    </source>
</reference>
<keyword evidence="5" id="KW-1185">Reference proteome</keyword>
<dbReference type="eggNOG" id="COG1028">
    <property type="taxonomic scope" value="Bacteria"/>
</dbReference>
<dbReference type="EMBL" id="CP002360">
    <property type="protein sequence ID" value="AEE97443.1"/>
    <property type="molecule type" value="Genomic_DNA"/>
</dbReference>
<protein>
    <submittedName>
        <fullName evidence="4">Short-chain dehydrogenase/reductase SDR</fullName>
    </submittedName>
</protein>
<dbReference type="AlphaFoldDB" id="F3ZVP9"/>
<evidence type="ECO:0000256" key="1">
    <source>
        <dbReference type="ARBA" id="ARBA00006484"/>
    </source>
</evidence>
<dbReference type="KEGG" id="mas:Mahau_2275"/>
<dbReference type="Proteomes" id="UP000008457">
    <property type="component" value="Chromosome"/>
</dbReference>
<dbReference type="InterPro" id="IPR002347">
    <property type="entry name" value="SDR_fam"/>
</dbReference>
<organism evidence="4 5">
    <name type="scientific">Mahella australiensis (strain DSM 15567 / CIP 107919 / 50-1 BON)</name>
    <dbReference type="NCBI Taxonomy" id="697281"/>
    <lineage>
        <taxon>Bacteria</taxon>
        <taxon>Bacillati</taxon>
        <taxon>Bacillota</taxon>
        <taxon>Clostridia</taxon>
        <taxon>Thermoanaerobacterales</taxon>
        <taxon>Thermoanaerobacterales Family IV. Incertae Sedis</taxon>
        <taxon>Mahella</taxon>
    </lineage>
</organism>
<dbReference type="OrthoDB" id="9803333at2"/>
<dbReference type="STRING" id="697281.Mahau_2275"/>
<evidence type="ECO:0000313" key="5">
    <source>
        <dbReference type="Proteomes" id="UP000008457"/>
    </source>
</evidence>
<dbReference type="GO" id="GO:0016616">
    <property type="term" value="F:oxidoreductase activity, acting on the CH-OH group of donors, NAD or NADP as acceptor"/>
    <property type="evidence" value="ECO:0007669"/>
    <property type="project" value="TreeGrafter"/>
</dbReference>